<dbReference type="EMBL" id="MSKL01000012">
    <property type="protein sequence ID" value="OLO49738.1"/>
    <property type="molecule type" value="Genomic_DNA"/>
</dbReference>
<evidence type="ECO:0000313" key="3">
    <source>
        <dbReference type="Proteomes" id="UP000186394"/>
    </source>
</evidence>
<reference evidence="2 3" key="1">
    <citation type="submission" date="2016-12" db="EMBL/GenBank/DDBJ databases">
        <title>Genomic comparison of strains in the 'Actinomyces naeslundii' group.</title>
        <authorList>
            <person name="Mughal S.R."/>
            <person name="Do T."/>
            <person name="Gilbert S.C."/>
            <person name="Witherden E.A."/>
            <person name="Didelot X."/>
            <person name="Beighton D."/>
        </authorList>
    </citation>
    <scope>NUCLEOTIDE SEQUENCE [LARGE SCALE GENOMIC DNA]</scope>
    <source>
        <strain evidence="2 3">P6N</strain>
    </source>
</reference>
<feature type="compositionally biased region" description="Pro residues" evidence="1">
    <location>
        <begin position="60"/>
        <end position="76"/>
    </location>
</feature>
<feature type="region of interest" description="Disordered" evidence="1">
    <location>
        <begin position="1"/>
        <end position="90"/>
    </location>
</feature>
<gene>
    <name evidence="2" type="ORF">BKH28_05895</name>
</gene>
<dbReference type="OrthoDB" id="3260822at2"/>
<name>A0A1Q8VNU2_9ACTO</name>
<accession>A0A1Q8VNU2</accession>
<comment type="caution">
    <text evidence="2">The sequence shown here is derived from an EMBL/GenBank/DDBJ whole genome shotgun (WGS) entry which is preliminary data.</text>
</comment>
<proteinExistence type="predicted"/>
<sequence length="90" mass="9540">MSMALTSTPHRHRGPRRSLGIPTIPAGHVDGGTSDVSAVDTELLTCSTSRGLGREAARPHLPPPDSRPAPTPPPPRLTAGRPTPCPRWPR</sequence>
<protein>
    <submittedName>
        <fullName evidence="2">Uncharacterized protein</fullName>
    </submittedName>
</protein>
<dbReference type="AlphaFoldDB" id="A0A1Q8VNU2"/>
<evidence type="ECO:0000313" key="2">
    <source>
        <dbReference type="EMBL" id="OLO49738.1"/>
    </source>
</evidence>
<dbReference type="Proteomes" id="UP000186394">
    <property type="component" value="Unassembled WGS sequence"/>
</dbReference>
<organism evidence="2 3">
    <name type="scientific">Actinomyces oris</name>
    <dbReference type="NCBI Taxonomy" id="544580"/>
    <lineage>
        <taxon>Bacteria</taxon>
        <taxon>Bacillati</taxon>
        <taxon>Actinomycetota</taxon>
        <taxon>Actinomycetes</taxon>
        <taxon>Actinomycetales</taxon>
        <taxon>Actinomycetaceae</taxon>
        <taxon>Actinomyces</taxon>
    </lineage>
</organism>
<evidence type="ECO:0000256" key="1">
    <source>
        <dbReference type="SAM" id="MobiDB-lite"/>
    </source>
</evidence>